<sequence length="234" mass="27595">MDLFVCGNRWLVPSLREDCLSILTERANTMKIEDLIALFELGHIFDNESLIKHVTLILLRTQVKHLFCSRVLRLSTDVFAHYMAITKKYKREILRYKMIEKYLQFNGFLDKITTMENNAVEAGNENPKYGEIEINNNRIERTKLDGHNVDDEVENNCTKSACDLQEKECQKLREKFCNDIFGQINFSIMSGEEFYDGPGKSKFLTLEDKYEILYKIQCGRIRRMNHLLNQYRAR</sequence>
<proteinExistence type="predicted"/>
<dbReference type="OrthoDB" id="7872163at2759"/>
<dbReference type="eggNOG" id="KOG2075">
    <property type="taxonomic scope" value="Eukaryota"/>
</dbReference>
<reference evidence="1 2" key="1">
    <citation type="journal article" date="2007" name="Nature">
        <title>Evolution of genes and genomes on the Drosophila phylogeny.</title>
        <authorList>
            <consortium name="Drosophila 12 Genomes Consortium"/>
            <person name="Clark A.G."/>
            <person name="Eisen M.B."/>
            <person name="Smith D.R."/>
            <person name="Bergman C.M."/>
            <person name="Oliver B."/>
            <person name="Markow T.A."/>
            <person name="Kaufman T.C."/>
            <person name="Kellis M."/>
            <person name="Gelbart W."/>
            <person name="Iyer V.N."/>
            <person name="Pollard D.A."/>
            <person name="Sackton T.B."/>
            <person name="Larracuente A.M."/>
            <person name="Singh N.D."/>
            <person name="Abad J.P."/>
            <person name="Abt D.N."/>
            <person name="Adryan B."/>
            <person name="Aguade M."/>
            <person name="Akashi H."/>
            <person name="Anderson W.W."/>
            <person name="Aquadro C.F."/>
            <person name="Ardell D.H."/>
            <person name="Arguello R."/>
            <person name="Artieri C.G."/>
            <person name="Barbash D.A."/>
            <person name="Barker D."/>
            <person name="Barsanti P."/>
            <person name="Batterham P."/>
            <person name="Batzoglou S."/>
            <person name="Begun D."/>
            <person name="Bhutkar A."/>
            <person name="Blanco E."/>
            <person name="Bosak S.A."/>
            <person name="Bradley R.K."/>
            <person name="Brand A.D."/>
            <person name="Brent M.R."/>
            <person name="Brooks A.N."/>
            <person name="Brown R.H."/>
            <person name="Butlin R.K."/>
            <person name="Caggese C."/>
            <person name="Calvi B.R."/>
            <person name="Bernardo de Carvalho A."/>
            <person name="Caspi A."/>
            <person name="Castrezana S."/>
            <person name="Celniker S.E."/>
            <person name="Chang J.L."/>
            <person name="Chapple C."/>
            <person name="Chatterji S."/>
            <person name="Chinwalla A."/>
            <person name="Civetta A."/>
            <person name="Clifton S.W."/>
            <person name="Comeron J.M."/>
            <person name="Costello J.C."/>
            <person name="Coyne J.A."/>
            <person name="Daub J."/>
            <person name="David R.G."/>
            <person name="Delcher A.L."/>
            <person name="Delehaunty K."/>
            <person name="Do C.B."/>
            <person name="Ebling H."/>
            <person name="Edwards K."/>
            <person name="Eickbush T."/>
            <person name="Evans J.D."/>
            <person name="Filipski A."/>
            <person name="Findeiss S."/>
            <person name="Freyhult E."/>
            <person name="Fulton L."/>
            <person name="Fulton R."/>
            <person name="Garcia A.C."/>
            <person name="Gardiner A."/>
            <person name="Garfield D.A."/>
            <person name="Garvin B.E."/>
            <person name="Gibson G."/>
            <person name="Gilbert D."/>
            <person name="Gnerre S."/>
            <person name="Godfrey J."/>
            <person name="Good R."/>
            <person name="Gotea V."/>
            <person name="Gravely B."/>
            <person name="Greenberg A.J."/>
            <person name="Griffiths-Jones S."/>
            <person name="Gross S."/>
            <person name="Guigo R."/>
            <person name="Gustafson E.A."/>
            <person name="Haerty W."/>
            <person name="Hahn M.W."/>
            <person name="Halligan D.L."/>
            <person name="Halpern A.L."/>
            <person name="Halter G.M."/>
            <person name="Han M.V."/>
            <person name="Heger A."/>
            <person name="Hillier L."/>
            <person name="Hinrichs A.S."/>
            <person name="Holmes I."/>
            <person name="Hoskins R.A."/>
            <person name="Hubisz M.J."/>
            <person name="Hultmark D."/>
            <person name="Huntley M.A."/>
            <person name="Jaffe D.B."/>
            <person name="Jagadeeshan S."/>
            <person name="Jeck W.R."/>
            <person name="Johnson J."/>
            <person name="Jones C.D."/>
            <person name="Jordan W.C."/>
            <person name="Karpen G.H."/>
            <person name="Kataoka E."/>
            <person name="Keightley P.D."/>
            <person name="Kheradpour P."/>
            <person name="Kirkness E.F."/>
            <person name="Koerich L.B."/>
            <person name="Kristiansen K."/>
            <person name="Kudrna D."/>
            <person name="Kulathinal R.J."/>
            <person name="Kumar S."/>
            <person name="Kwok R."/>
            <person name="Lander E."/>
            <person name="Langley C.H."/>
            <person name="Lapoint R."/>
            <person name="Lazzaro B.P."/>
            <person name="Lee S.J."/>
            <person name="Levesque L."/>
            <person name="Li R."/>
            <person name="Lin C.F."/>
            <person name="Lin M.F."/>
            <person name="Lindblad-Toh K."/>
            <person name="Llopart A."/>
            <person name="Long M."/>
            <person name="Low L."/>
            <person name="Lozovsky E."/>
            <person name="Lu J."/>
            <person name="Luo M."/>
            <person name="Machado C.A."/>
            <person name="Makalowski W."/>
            <person name="Marzo M."/>
            <person name="Matsuda M."/>
            <person name="Matzkin L."/>
            <person name="McAllister B."/>
            <person name="McBride C.S."/>
            <person name="McKernan B."/>
            <person name="McKernan K."/>
            <person name="Mendez-Lago M."/>
            <person name="Minx P."/>
            <person name="Mollenhauer M.U."/>
            <person name="Montooth K."/>
            <person name="Mount S.M."/>
            <person name="Mu X."/>
            <person name="Myers E."/>
            <person name="Negre B."/>
            <person name="Newfeld S."/>
            <person name="Nielsen R."/>
            <person name="Noor M.A."/>
            <person name="O'Grady P."/>
            <person name="Pachter L."/>
            <person name="Papaceit M."/>
            <person name="Parisi M.J."/>
            <person name="Parisi M."/>
            <person name="Parts L."/>
            <person name="Pedersen J.S."/>
            <person name="Pesole G."/>
            <person name="Phillippy A.M."/>
            <person name="Ponting C.P."/>
            <person name="Pop M."/>
            <person name="Porcelli D."/>
            <person name="Powell J.R."/>
            <person name="Prohaska S."/>
            <person name="Pruitt K."/>
            <person name="Puig M."/>
            <person name="Quesneville H."/>
            <person name="Ram K.R."/>
            <person name="Rand D."/>
            <person name="Rasmussen M.D."/>
            <person name="Reed L.K."/>
            <person name="Reenan R."/>
            <person name="Reily A."/>
            <person name="Remington K.A."/>
            <person name="Rieger T.T."/>
            <person name="Ritchie M.G."/>
            <person name="Robin C."/>
            <person name="Rogers Y.H."/>
            <person name="Rohde C."/>
            <person name="Rozas J."/>
            <person name="Rubenfield M.J."/>
            <person name="Ruiz A."/>
            <person name="Russo S."/>
            <person name="Salzberg S.L."/>
            <person name="Sanchez-Gracia A."/>
            <person name="Saranga D.J."/>
            <person name="Sato H."/>
            <person name="Schaeffer S.W."/>
            <person name="Schatz M.C."/>
            <person name="Schlenke T."/>
            <person name="Schwartz R."/>
            <person name="Segarra C."/>
            <person name="Singh R.S."/>
            <person name="Sirot L."/>
            <person name="Sirota M."/>
            <person name="Sisneros N.B."/>
            <person name="Smith C.D."/>
            <person name="Smith T.F."/>
            <person name="Spieth J."/>
            <person name="Stage D.E."/>
            <person name="Stark A."/>
            <person name="Stephan W."/>
            <person name="Strausberg R.L."/>
            <person name="Strempel S."/>
            <person name="Sturgill D."/>
            <person name="Sutton G."/>
            <person name="Sutton G.G."/>
            <person name="Tao W."/>
            <person name="Teichmann S."/>
            <person name="Tobari Y.N."/>
            <person name="Tomimura Y."/>
            <person name="Tsolas J.M."/>
            <person name="Valente V.L."/>
            <person name="Venter E."/>
            <person name="Venter J.C."/>
            <person name="Vicario S."/>
            <person name="Vieira F.G."/>
            <person name="Vilella A.J."/>
            <person name="Villasante A."/>
            <person name="Walenz B."/>
            <person name="Wang J."/>
            <person name="Wasserman M."/>
            <person name="Watts T."/>
            <person name="Wilson D."/>
            <person name="Wilson R.K."/>
            <person name="Wing R.A."/>
            <person name="Wolfner M.F."/>
            <person name="Wong A."/>
            <person name="Wong G.K."/>
            <person name="Wu C.I."/>
            <person name="Wu G."/>
            <person name="Yamamoto D."/>
            <person name="Yang H.P."/>
            <person name="Yang S.P."/>
            <person name="Yorke J.A."/>
            <person name="Yoshida K."/>
            <person name="Zdobnov E."/>
            <person name="Zhang P."/>
            <person name="Zhang Y."/>
            <person name="Zimin A.V."/>
            <person name="Baldwin J."/>
            <person name="Abdouelleil A."/>
            <person name="Abdulkadir J."/>
            <person name="Abebe A."/>
            <person name="Abera B."/>
            <person name="Abreu J."/>
            <person name="Acer S.C."/>
            <person name="Aftuck L."/>
            <person name="Alexander A."/>
            <person name="An P."/>
            <person name="Anderson E."/>
            <person name="Anderson S."/>
            <person name="Arachi H."/>
            <person name="Azer M."/>
            <person name="Bachantsang P."/>
            <person name="Barry A."/>
            <person name="Bayul T."/>
            <person name="Berlin A."/>
            <person name="Bessette D."/>
            <person name="Bloom T."/>
            <person name="Blye J."/>
            <person name="Boguslavskiy L."/>
            <person name="Bonnet C."/>
            <person name="Boukhgalter B."/>
            <person name="Bourzgui I."/>
            <person name="Brown A."/>
            <person name="Cahill P."/>
            <person name="Channer S."/>
            <person name="Cheshatsang Y."/>
            <person name="Chuda L."/>
            <person name="Citroen M."/>
            <person name="Collymore A."/>
            <person name="Cooke P."/>
            <person name="Costello M."/>
            <person name="D'Aco K."/>
            <person name="Daza R."/>
            <person name="De Haan G."/>
            <person name="DeGray S."/>
            <person name="DeMaso C."/>
            <person name="Dhargay N."/>
            <person name="Dooley K."/>
            <person name="Dooley E."/>
            <person name="Doricent M."/>
            <person name="Dorje P."/>
            <person name="Dorjee K."/>
            <person name="Dupes A."/>
            <person name="Elong R."/>
            <person name="Falk J."/>
            <person name="Farina A."/>
            <person name="Faro S."/>
            <person name="Ferguson D."/>
            <person name="Fisher S."/>
            <person name="Foley C.D."/>
            <person name="Franke A."/>
            <person name="Friedrich D."/>
            <person name="Gadbois L."/>
            <person name="Gearin G."/>
            <person name="Gearin C.R."/>
            <person name="Giannoukos G."/>
            <person name="Goode T."/>
            <person name="Graham J."/>
            <person name="Grandbois E."/>
            <person name="Grewal S."/>
            <person name="Gyaltsen K."/>
            <person name="Hafez N."/>
            <person name="Hagos B."/>
            <person name="Hall J."/>
            <person name="Henson C."/>
            <person name="Hollinger A."/>
            <person name="Honan T."/>
            <person name="Huard M.D."/>
            <person name="Hughes L."/>
            <person name="Hurhula B."/>
            <person name="Husby M.E."/>
            <person name="Kamat A."/>
            <person name="Kanga B."/>
            <person name="Kashin S."/>
            <person name="Khazanovich D."/>
            <person name="Kisner P."/>
            <person name="Lance K."/>
            <person name="Lara M."/>
            <person name="Lee W."/>
            <person name="Lennon N."/>
            <person name="Letendre F."/>
            <person name="LeVine R."/>
            <person name="Lipovsky A."/>
            <person name="Liu X."/>
            <person name="Liu J."/>
            <person name="Liu S."/>
            <person name="Lokyitsang T."/>
            <person name="Lokyitsang Y."/>
            <person name="Lubonja R."/>
            <person name="Lui A."/>
            <person name="MacDonald P."/>
            <person name="Magnisalis V."/>
            <person name="Maru K."/>
            <person name="Matthews C."/>
            <person name="McCusker W."/>
            <person name="McDonough S."/>
            <person name="Mehta T."/>
            <person name="Meldrim J."/>
            <person name="Meneus L."/>
            <person name="Mihai O."/>
            <person name="Mihalev A."/>
            <person name="Mihova T."/>
            <person name="Mittelman R."/>
            <person name="Mlenga V."/>
            <person name="Montmayeur A."/>
            <person name="Mulrain L."/>
            <person name="Navidi A."/>
            <person name="Naylor J."/>
            <person name="Negash T."/>
            <person name="Nguyen T."/>
            <person name="Nguyen N."/>
            <person name="Nicol R."/>
            <person name="Norbu C."/>
            <person name="Norbu N."/>
            <person name="Novod N."/>
            <person name="O'Neill B."/>
            <person name="Osman S."/>
            <person name="Markiewicz E."/>
            <person name="Oyono O.L."/>
            <person name="Patti C."/>
            <person name="Phunkhang P."/>
            <person name="Pierre F."/>
            <person name="Priest M."/>
            <person name="Raghuraman S."/>
            <person name="Rege F."/>
            <person name="Reyes R."/>
            <person name="Rise C."/>
            <person name="Rogov P."/>
            <person name="Ross K."/>
            <person name="Ryan E."/>
            <person name="Settipalli S."/>
            <person name="Shea T."/>
            <person name="Sherpa N."/>
            <person name="Shi L."/>
            <person name="Shih D."/>
            <person name="Sparrow T."/>
            <person name="Spaulding J."/>
            <person name="Stalker J."/>
            <person name="Stange-Thomann N."/>
            <person name="Stavropoulos S."/>
            <person name="Stone C."/>
            <person name="Strader C."/>
            <person name="Tesfaye S."/>
            <person name="Thomson T."/>
            <person name="Thoulutsang Y."/>
            <person name="Thoulutsang D."/>
            <person name="Topham K."/>
            <person name="Topping I."/>
            <person name="Tsamla T."/>
            <person name="Vassiliev H."/>
            <person name="Vo A."/>
            <person name="Wangchuk T."/>
            <person name="Wangdi T."/>
            <person name="Weiand M."/>
            <person name="Wilkinson J."/>
            <person name="Wilson A."/>
            <person name="Yadav S."/>
            <person name="Young G."/>
            <person name="Yu Q."/>
            <person name="Zembek L."/>
            <person name="Zhong D."/>
            <person name="Zimmer A."/>
            <person name="Zwirko Z."/>
            <person name="Jaffe D.B."/>
            <person name="Alvarez P."/>
            <person name="Brockman W."/>
            <person name="Butler J."/>
            <person name="Chin C."/>
            <person name="Gnerre S."/>
            <person name="Grabherr M."/>
            <person name="Kleber M."/>
            <person name="Mauceli E."/>
            <person name="MacCallum I."/>
        </authorList>
    </citation>
    <scope>NUCLEOTIDE SEQUENCE [LARGE SCALE GENOMIC DNA]</scope>
    <source>
        <strain evidence="2">Tucson 15287-2541.00</strain>
    </source>
</reference>
<dbReference type="AlphaFoldDB" id="B4IY02"/>
<dbReference type="InParanoid" id="B4IY02"/>
<organism evidence="2">
    <name type="scientific">Drosophila grimshawi</name>
    <name type="common">Hawaiian fruit fly</name>
    <name type="synonym">Idiomyia grimshawi</name>
    <dbReference type="NCBI Taxonomy" id="7222"/>
    <lineage>
        <taxon>Eukaryota</taxon>
        <taxon>Metazoa</taxon>
        <taxon>Ecdysozoa</taxon>
        <taxon>Arthropoda</taxon>
        <taxon>Hexapoda</taxon>
        <taxon>Insecta</taxon>
        <taxon>Pterygota</taxon>
        <taxon>Neoptera</taxon>
        <taxon>Endopterygota</taxon>
        <taxon>Diptera</taxon>
        <taxon>Brachycera</taxon>
        <taxon>Muscomorpha</taxon>
        <taxon>Ephydroidea</taxon>
        <taxon>Drosophilidae</taxon>
        <taxon>Drosophila</taxon>
        <taxon>Hawaiian Drosophila</taxon>
    </lineage>
</organism>
<dbReference type="Proteomes" id="UP000001070">
    <property type="component" value="Unassembled WGS sequence"/>
</dbReference>
<dbReference type="STRING" id="7222.B4IY02"/>
<dbReference type="HOGENOM" id="CLU_069231_0_0_1"/>
<evidence type="ECO:0000313" key="2">
    <source>
        <dbReference type="Proteomes" id="UP000001070"/>
    </source>
</evidence>
<gene>
    <name evidence="1" type="primary">Dgri\GH16929</name>
    <name evidence="1" type="ORF">Dgri_GH16929</name>
</gene>
<name>B4IY02_DROGR</name>
<dbReference type="OMA" id="FVCGNRW"/>
<evidence type="ECO:0000313" key="1">
    <source>
        <dbReference type="EMBL" id="EDV97545.1"/>
    </source>
</evidence>
<protein>
    <submittedName>
        <fullName evidence="1">GH16929</fullName>
    </submittedName>
</protein>
<dbReference type="EMBL" id="CH916366">
    <property type="protein sequence ID" value="EDV97545.1"/>
    <property type="molecule type" value="Genomic_DNA"/>
</dbReference>
<keyword evidence="2" id="KW-1185">Reference proteome</keyword>
<dbReference type="PhylomeDB" id="B4IY02"/>
<dbReference type="KEGG" id="dgr:6558235"/>
<accession>B4IY02</accession>